<feature type="region of interest" description="Disordered" evidence="1">
    <location>
        <begin position="19"/>
        <end position="63"/>
    </location>
</feature>
<reference evidence="2" key="2">
    <citation type="submission" date="2023-06" db="EMBL/GenBank/DDBJ databases">
        <authorList>
            <consortium name="Lawrence Berkeley National Laboratory"/>
            <person name="Haridas S."/>
            <person name="Hensen N."/>
            <person name="Bonometti L."/>
            <person name="Westerberg I."/>
            <person name="Brannstrom I.O."/>
            <person name="Guillou S."/>
            <person name="Cros-Aarteil S."/>
            <person name="Calhoun S."/>
            <person name="Kuo A."/>
            <person name="Mondo S."/>
            <person name="Pangilinan J."/>
            <person name="Riley R."/>
            <person name="Labutti K."/>
            <person name="Andreopoulos B."/>
            <person name="Lipzen A."/>
            <person name="Chen C."/>
            <person name="Yanf M."/>
            <person name="Daum C."/>
            <person name="Ng V."/>
            <person name="Clum A."/>
            <person name="Steindorff A."/>
            <person name="Ohm R."/>
            <person name="Martin F."/>
            <person name="Silar P."/>
            <person name="Natvig D."/>
            <person name="Lalanne C."/>
            <person name="Gautier V."/>
            <person name="Ament-Velasquez S.L."/>
            <person name="Kruys A."/>
            <person name="Hutchinson M.I."/>
            <person name="Powell A.J."/>
            <person name="Barry K."/>
            <person name="Miller A.N."/>
            <person name="Grigoriev I.V."/>
            <person name="Debuchy R."/>
            <person name="Gladieux P."/>
            <person name="Thoren M.H."/>
            <person name="Johannesson H."/>
        </authorList>
    </citation>
    <scope>NUCLEOTIDE SEQUENCE</scope>
    <source>
        <strain evidence="2">CBS 955.72</strain>
    </source>
</reference>
<keyword evidence="3" id="KW-1185">Reference proteome</keyword>
<proteinExistence type="predicted"/>
<dbReference type="PANTHER" id="PTHR38703">
    <property type="entry name" value="CHROMOSOME 8, WHOLE GENOME SHOTGUN SEQUENCE"/>
    <property type="match status" value="1"/>
</dbReference>
<feature type="region of interest" description="Disordered" evidence="1">
    <location>
        <begin position="136"/>
        <end position="158"/>
    </location>
</feature>
<feature type="compositionally biased region" description="Basic and acidic residues" evidence="1">
    <location>
        <begin position="45"/>
        <end position="63"/>
    </location>
</feature>
<name>A0AAJ0MD34_9PEZI</name>
<accession>A0AAJ0MD34</accession>
<evidence type="ECO:0000313" key="3">
    <source>
        <dbReference type="Proteomes" id="UP001275084"/>
    </source>
</evidence>
<protein>
    <recommendedName>
        <fullName evidence="4">Allergen</fullName>
    </recommendedName>
</protein>
<organism evidence="2 3">
    <name type="scientific">Lasiosphaeria hispida</name>
    <dbReference type="NCBI Taxonomy" id="260671"/>
    <lineage>
        <taxon>Eukaryota</taxon>
        <taxon>Fungi</taxon>
        <taxon>Dikarya</taxon>
        <taxon>Ascomycota</taxon>
        <taxon>Pezizomycotina</taxon>
        <taxon>Sordariomycetes</taxon>
        <taxon>Sordariomycetidae</taxon>
        <taxon>Sordariales</taxon>
        <taxon>Lasiosphaeriaceae</taxon>
        <taxon>Lasiosphaeria</taxon>
    </lineage>
</organism>
<dbReference type="PANTHER" id="PTHR38703:SF1">
    <property type="entry name" value="ALLERGEN"/>
    <property type="match status" value="1"/>
</dbReference>
<gene>
    <name evidence="2" type="ORF">B0T25DRAFT_550139</name>
</gene>
<reference evidence="2" key="1">
    <citation type="journal article" date="2023" name="Mol. Phylogenet. Evol.">
        <title>Genome-scale phylogeny and comparative genomics of the fungal order Sordariales.</title>
        <authorList>
            <person name="Hensen N."/>
            <person name="Bonometti L."/>
            <person name="Westerberg I."/>
            <person name="Brannstrom I.O."/>
            <person name="Guillou S."/>
            <person name="Cros-Aarteil S."/>
            <person name="Calhoun S."/>
            <person name="Haridas S."/>
            <person name="Kuo A."/>
            <person name="Mondo S."/>
            <person name="Pangilinan J."/>
            <person name="Riley R."/>
            <person name="LaButti K."/>
            <person name="Andreopoulos B."/>
            <person name="Lipzen A."/>
            <person name="Chen C."/>
            <person name="Yan M."/>
            <person name="Daum C."/>
            <person name="Ng V."/>
            <person name="Clum A."/>
            <person name="Steindorff A."/>
            <person name="Ohm R.A."/>
            <person name="Martin F."/>
            <person name="Silar P."/>
            <person name="Natvig D.O."/>
            <person name="Lalanne C."/>
            <person name="Gautier V."/>
            <person name="Ament-Velasquez S.L."/>
            <person name="Kruys A."/>
            <person name="Hutchinson M.I."/>
            <person name="Powell A.J."/>
            <person name="Barry K."/>
            <person name="Miller A.N."/>
            <person name="Grigoriev I.V."/>
            <person name="Debuchy R."/>
            <person name="Gladieux P."/>
            <person name="Hiltunen Thoren M."/>
            <person name="Johannesson H."/>
        </authorList>
    </citation>
    <scope>NUCLEOTIDE SEQUENCE</scope>
    <source>
        <strain evidence="2">CBS 955.72</strain>
    </source>
</reference>
<sequence>MKCWRYLCGRASINSENQVMPDLPARPSARQNVAGKGEAATQASRAHDASGLRHNEPSVSHHEKTVDQVTAFAPAVTHETVKPAQHNVIEEHIQRETHVHDVYHRIQPVRDVEVLPARHYVQDPNGGLTEVAERDLPAHLGDTQEQIGEASSRRSVDS</sequence>
<evidence type="ECO:0000256" key="1">
    <source>
        <dbReference type="SAM" id="MobiDB-lite"/>
    </source>
</evidence>
<dbReference type="Proteomes" id="UP001275084">
    <property type="component" value="Unassembled WGS sequence"/>
</dbReference>
<evidence type="ECO:0000313" key="2">
    <source>
        <dbReference type="EMBL" id="KAK3350242.1"/>
    </source>
</evidence>
<dbReference type="EMBL" id="JAUIQD010000005">
    <property type="protein sequence ID" value="KAK3350242.1"/>
    <property type="molecule type" value="Genomic_DNA"/>
</dbReference>
<evidence type="ECO:0008006" key="4">
    <source>
        <dbReference type="Google" id="ProtNLM"/>
    </source>
</evidence>
<comment type="caution">
    <text evidence="2">The sequence shown here is derived from an EMBL/GenBank/DDBJ whole genome shotgun (WGS) entry which is preliminary data.</text>
</comment>
<dbReference type="AlphaFoldDB" id="A0AAJ0MD34"/>